<dbReference type="PROSITE" id="PS00300">
    <property type="entry name" value="SRP54"/>
    <property type="match status" value="1"/>
</dbReference>
<dbReference type="InterPro" id="IPR022941">
    <property type="entry name" value="SRP54"/>
</dbReference>
<dbReference type="FunFam" id="3.40.50.300:FF:000022">
    <property type="entry name" value="Signal recognition particle 54 kDa subunit"/>
    <property type="match status" value="1"/>
</dbReference>
<dbReference type="SUPFAM" id="SSF47446">
    <property type="entry name" value="Signal peptide-binding domain"/>
    <property type="match status" value="1"/>
</dbReference>
<evidence type="ECO:0000256" key="4">
    <source>
        <dbReference type="ARBA" id="ARBA00022801"/>
    </source>
</evidence>
<dbReference type="InterPro" id="IPR042101">
    <property type="entry name" value="SRP54_N_sf"/>
</dbReference>
<dbReference type="SUPFAM" id="SSF52540">
    <property type="entry name" value="P-loop containing nucleoside triphosphate hydrolases"/>
    <property type="match status" value="1"/>
</dbReference>
<dbReference type="InterPro" id="IPR027417">
    <property type="entry name" value="P-loop_NTPase"/>
</dbReference>
<dbReference type="RefSeq" id="WP_053170479.1">
    <property type="nucleotide sequence ID" value="NZ_LFYT02000006.1"/>
</dbReference>
<dbReference type="GO" id="GO:0006614">
    <property type="term" value="P:SRP-dependent cotranslational protein targeting to membrane"/>
    <property type="evidence" value="ECO:0007669"/>
    <property type="project" value="InterPro"/>
</dbReference>
<dbReference type="SMART" id="SM00382">
    <property type="entry name" value="AAA"/>
    <property type="match status" value="1"/>
</dbReference>
<evidence type="ECO:0000256" key="5">
    <source>
        <dbReference type="ARBA" id="ARBA00022884"/>
    </source>
</evidence>
<dbReference type="GO" id="GO:0005525">
    <property type="term" value="F:GTP binding"/>
    <property type="evidence" value="ECO:0007669"/>
    <property type="project" value="UniProtKB-UniRule"/>
</dbReference>
<dbReference type="OrthoDB" id="9804720at2"/>
<dbReference type="NCBIfam" id="TIGR00959">
    <property type="entry name" value="ffh"/>
    <property type="match status" value="1"/>
</dbReference>
<protein>
    <recommendedName>
        <fullName evidence="10">Signal recognition particle protein</fullName>
        <ecNumber evidence="10">3.6.5.4</ecNumber>
    </recommendedName>
    <alternativeName>
        <fullName evidence="10">Fifty-four homolog</fullName>
    </alternativeName>
</protein>
<dbReference type="GO" id="GO:0008312">
    <property type="term" value="F:7S RNA binding"/>
    <property type="evidence" value="ECO:0007669"/>
    <property type="project" value="InterPro"/>
</dbReference>
<keyword evidence="6 10" id="KW-0342">GTP-binding</keyword>
<dbReference type="InterPro" id="IPR004780">
    <property type="entry name" value="SRP"/>
</dbReference>
<accession>A0A2T7UF60</accession>
<evidence type="ECO:0000256" key="7">
    <source>
        <dbReference type="ARBA" id="ARBA00023135"/>
    </source>
</evidence>
<reference evidence="12" key="1">
    <citation type="submission" date="2017-04" db="EMBL/GenBank/DDBJ databases">
        <title>Unexpected and diverse lifestyles within the genus Limnohabitans.</title>
        <authorList>
            <person name="Kasalicky V."/>
            <person name="Mehrshad M."/>
            <person name="Andrei S.-A."/>
            <person name="Salcher M."/>
            <person name="Kratochvilova H."/>
            <person name="Simek K."/>
            <person name="Ghai R."/>
        </authorList>
    </citation>
    <scope>NUCLEOTIDE SEQUENCE [LARGE SCALE GENOMIC DNA]</scope>
    <source>
        <strain evidence="12">II-D5</strain>
    </source>
</reference>
<dbReference type="Pfam" id="PF02978">
    <property type="entry name" value="SRP_SPB"/>
    <property type="match status" value="1"/>
</dbReference>
<dbReference type="EMBL" id="LFYT02000006">
    <property type="protein sequence ID" value="PVE43319.1"/>
    <property type="molecule type" value="Genomic_DNA"/>
</dbReference>
<dbReference type="PANTHER" id="PTHR11564:SF5">
    <property type="entry name" value="SIGNAL RECOGNITION PARTICLE SUBUNIT SRP54"/>
    <property type="match status" value="1"/>
</dbReference>
<feature type="binding site" evidence="10">
    <location>
        <begin position="248"/>
        <end position="251"/>
    </location>
    <ligand>
        <name>GTP</name>
        <dbReference type="ChEBI" id="CHEBI:37565"/>
    </ligand>
</feature>
<keyword evidence="7 10" id="KW-0733">Signal recognition particle</keyword>
<evidence type="ECO:0000256" key="10">
    <source>
        <dbReference type="HAMAP-Rule" id="MF_00306"/>
    </source>
</evidence>
<dbReference type="PANTHER" id="PTHR11564">
    <property type="entry name" value="SIGNAL RECOGNITION PARTICLE 54K PROTEIN SRP54"/>
    <property type="match status" value="1"/>
</dbReference>
<feature type="binding site" evidence="10">
    <location>
        <begin position="190"/>
        <end position="194"/>
    </location>
    <ligand>
        <name>GTP</name>
        <dbReference type="ChEBI" id="CHEBI:37565"/>
    </ligand>
</feature>
<evidence type="ECO:0000256" key="8">
    <source>
        <dbReference type="ARBA" id="ARBA00023274"/>
    </source>
</evidence>
<dbReference type="InterPro" id="IPR003593">
    <property type="entry name" value="AAA+_ATPase"/>
</dbReference>
<proteinExistence type="inferred from homology"/>
<dbReference type="InterPro" id="IPR000897">
    <property type="entry name" value="SRP54_GTPase_dom"/>
</dbReference>
<feature type="binding site" evidence="10">
    <location>
        <begin position="107"/>
        <end position="114"/>
    </location>
    <ligand>
        <name>GTP</name>
        <dbReference type="ChEBI" id="CHEBI:37565"/>
    </ligand>
</feature>
<comment type="catalytic activity">
    <reaction evidence="9 10">
        <text>GTP + H2O = GDP + phosphate + H(+)</text>
        <dbReference type="Rhea" id="RHEA:19669"/>
        <dbReference type="ChEBI" id="CHEBI:15377"/>
        <dbReference type="ChEBI" id="CHEBI:15378"/>
        <dbReference type="ChEBI" id="CHEBI:37565"/>
        <dbReference type="ChEBI" id="CHEBI:43474"/>
        <dbReference type="ChEBI" id="CHEBI:58189"/>
        <dbReference type="EC" id="3.6.5.4"/>
    </reaction>
</comment>
<dbReference type="Gene3D" id="3.40.50.300">
    <property type="entry name" value="P-loop containing nucleotide triphosphate hydrolases"/>
    <property type="match status" value="1"/>
</dbReference>
<dbReference type="GO" id="GO:0003924">
    <property type="term" value="F:GTPase activity"/>
    <property type="evidence" value="ECO:0007669"/>
    <property type="project" value="UniProtKB-UniRule"/>
</dbReference>
<comment type="subunit">
    <text evidence="10">Part of the signal recognition particle protein translocation system, which is composed of SRP and FtsY. SRP is a ribonucleoprotein composed of Ffh and a 4.5S RNA molecule.</text>
</comment>
<comment type="caution">
    <text evidence="12">The sequence shown here is derived from an EMBL/GenBank/DDBJ whole genome shotgun (WGS) entry which is preliminary data.</text>
</comment>
<dbReference type="InterPro" id="IPR036225">
    <property type="entry name" value="SRP/SRP_N"/>
</dbReference>
<dbReference type="Gene3D" id="1.20.120.140">
    <property type="entry name" value="Signal recognition particle SRP54, nucleotide-binding domain"/>
    <property type="match status" value="1"/>
</dbReference>
<organism evidence="12 13">
    <name type="scientific">Limnohabitans planktonicus II-D5</name>
    <dbReference type="NCBI Taxonomy" id="1293045"/>
    <lineage>
        <taxon>Bacteria</taxon>
        <taxon>Pseudomonadati</taxon>
        <taxon>Pseudomonadota</taxon>
        <taxon>Betaproteobacteria</taxon>
        <taxon>Burkholderiales</taxon>
        <taxon>Comamonadaceae</taxon>
        <taxon>Limnohabitans</taxon>
    </lineage>
</organism>
<dbReference type="SMART" id="SM00963">
    <property type="entry name" value="SRP54_N"/>
    <property type="match status" value="1"/>
</dbReference>
<evidence type="ECO:0000256" key="2">
    <source>
        <dbReference type="ARBA" id="ARBA00022490"/>
    </source>
</evidence>
<evidence type="ECO:0000256" key="9">
    <source>
        <dbReference type="ARBA" id="ARBA00048027"/>
    </source>
</evidence>
<dbReference type="HAMAP" id="MF_00306">
    <property type="entry name" value="SRP54"/>
    <property type="match status" value="1"/>
</dbReference>
<dbReference type="SMART" id="SM00962">
    <property type="entry name" value="SRP54"/>
    <property type="match status" value="1"/>
</dbReference>
<keyword evidence="4 10" id="KW-0378">Hydrolase</keyword>
<evidence type="ECO:0000256" key="1">
    <source>
        <dbReference type="ARBA" id="ARBA00005450"/>
    </source>
</evidence>
<keyword evidence="13" id="KW-1185">Reference proteome</keyword>
<keyword evidence="3 10" id="KW-0547">Nucleotide-binding</keyword>
<dbReference type="GO" id="GO:0048500">
    <property type="term" value="C:signal recognition particle"/>
    <property type="evidence" value="ECO:0007669"/>
    <property type="project" value="UniProtKB-UniRule"/>
</dbReference>
<evidence type="ECO:0000256" key="3">
    <source>
        <dbReference type="ARBA" id="ARBA00022741"/>
    </source>
</evidence>
<comment type="similarity">
    <text evidence="1 10">Belongs to the GTP-binding SRP family. SRP54 subfamily.</text>
</comment>
<dbReference type="InterPro" id="IPR013822">
    <property type="entry name" value="Signal_recog_particl_SRP54_hlx"/>
</dbReference>
<comment type="function">
    <text evidence="10">Involved in targeting and insertion of nascent membrane proteins into the cytoplasmic membrane. Binds to the hydrophobic signal sequence of the ribosome-nascent chain (RNC) as it emerges from the ribosomes. The SRP-RNC complex is then targeted to the cytoplasmic membrane where it interacts with the SRP receptor FtsY. Interaction with FtsY leads to the transfer of the RNC complex to the Sec translocase for insertion into the membrane, the hydrolysis of GTP by both Ffh and FtsY, and the dissociation of the SRP-FtsY complex into the individual components.</text>
</comment>
<dbReference type="AlphaFoldDB" id="A0A2T7UF60"/>
<comment type="domain">
    <text evidence="10">Composed of three domains: the N-terminal N domain, which is responsible for interactions with the ribosome, the central G domain, which binds GTP, and the C-terminal M domain, which binds the RNA and the signal sequence of the RNC.</text>
</comment>
<keyword evidence="5 10" id="KW-0694">RNA-binding</keyword>
<dbReference type="STRING" id="1293045.H663_05260"/>
<keyword evidence="8 10" id="KW-0687">Ribonucleoprotein</keyword>
<sequence length="460" mass="49089">MASALTDKLSRLVKNLSGQARITESNVTDMLREVRMALLEADVALPVVRDFIARVKDKALGQEVIGSLKPGQALVGIVNKELAATMGQGVSDINLAVQPPAVILMAGLQGAGKTTTTAKLAKHLIEKRKKKVLTVSGDVYRPAAIEQLKTVTAQAGAEWFPSSADQKPIDIARAAIDYARKHHFDVLLVDTAGRLAIDEALMAEIKALHAELKPVETLFVVDAMQGQDAANTARAFGDALPLTGIVLTKLDGDSRGGAALSVRQITGVPIKFAGTSEKIDGLEVFDAERHAGRVLGMGDIVALVEQVTAGVDIEAAQKLAAKVKSGGGFDLNDFLAQIQQMKQMGGLSSLMDKLPSQLTAKAGAMDMGKVEKDIGRKQGIIHSMTPQERKKPELIKATRKRRIAAGAGVQVQDVNRMLKEFEQMQDMMKKMSGGGMMKMMKRMGAMKGMMGGGGFPGMPR</sequence>
<dbReference type="Gene3D" id="1.10.260.30">
    <property type="entry name" value="Signal recognition particle, SRP54 subunit, M-domain"/>
    <property type="match status" value="1"/>
</dbReference>
<evidence type="ECO:0000313" key="13">
    <source>
        <dbReference type="Proteomes" id="UP000037507"/>
    </source>
</evidence>
<dbReference type="Proteomes" id="UP000037507">
    <property type="component" value="Unassembled WGS sequence"/>
</dbReference>
<feature type="domain" description="SRP54-type proteins GTP-binding" evidence="11">
    <location>
        <begin position="269"/>
        <end position="282"/>
    </location>
</feature>
<keyword evidence="2 10" id="KW-0963">Cytoplasm</keyword>
<dbReference type="InterPro" id="IPR004125">
    <property type="entry name" value="Signal_recog_particle_SRP54_M"/>
</dbReference>
<dbReference type="SUPFAM" id="SSF47364">
    <property type="entry name" value="Domain of the SRP/SRP receptor G-proteins"/>
    <property type="match status" value="1"/>
</dbReference>
<comment type="subcellular location">
    <subcellularLocation>
        <location evidence="10">Cytoplasm</location>
    </subcellularLocation>
    <text evidence="10">The SRP-RNC complex is targeted to the cytoplasmic membrane.</text>
</comment>
<gene>
    <name evidence="10" type="primary">ffh</name>
    <name evidence="12" type="ORF">H663_007035</name>
</gene>
<dbReference type="CDD" id="cd18539">
    <property type="entry name" value="SRP_G"/>
    <property type="match status" value="1"/>
</dbReference>
<dbReference type="EC" id="3.6.5.4" evidence="10"/>
<evidence type="ECO:0000313" key="12">
    <source>
        <dbReference type="EMBL" id="PVE43319.1"/>
    </source>
</evidence>
<name>A0A2T7UF60_9BURK</name>
<dbReference type="Pfam" id="PF02881">
    <property type="entry name" value="SRP54_N"/>
    <property type="match status" value="1"/>
</dbReference>
<evidence type="ECO:0000259" key="11">
    <source>
        <dbReference type="PROSITE" id="PS00300"/>
    </source>
</evidence>
<dbReference type="Pfam" id="PF00448">
    <property type="entry name" value="SRP54"/>
    <property type="match status" value="1"/>
</dbReference>
<evidence type="ECO:0000256" key="6">
    <source>
        <dbReference type="ARBA" id="ARBA00023134"/>
    </source>
</evidence>
<dbReference type="InterPro" id="IPR036891">
    <property type="entry name" value="Signal_recog_part_SRP54_M_sf"/>
</dbReference>